<evidence type="ECO:0000313" key="6">
    <source>
        <dbReference type="Proteomes" id="UP000030378"/>
    </source>
</evidence>
<evidence type="ECO:0000313" key="9">
    <source>
        <dbReference type="Proteomes" id="UP000247823"/>
    </source>
</evidence>
<dbReference type="EMBL" id="LJEX02000001">
    <property type="protein sequence ID" value="OCO91439.1"/>
    <property type="molecule type" value="Genomic_DNA"/>
</dbReference>
<sequence length="77" mass="7378">MKELTEAEVMAVSGAGIASDAGKILGTGIGAIVDAGTGLFGIHADASNAGAKLGEGIGAVIDAGISAFSQLFGRKSS</sequence>
<protein>
    <submittedName>
        <fullName evidence="3">Uncharacterized protein</fullName>
    </submittedName>
</protein>
<reference evidence="6" key="4">
    <citation type="submission" date="2017-12" db="EMBL/GenBank/DDBJ databases">
        <title>FDA dAtabase for Regulatory Grade micrObial Sequences (FDA-ARGOS): Supporting development and validation of Infectious Disease Dx tests.</title>
        <authorList>
            <person name="Campos J."/>
            <person name="Goldberg B."/>
            <person name="Tallon L."/>
            <person name="Sadzewicz L."/>
            <person name="Sengamalay N."/>
            <person name="Ott S."/>
            <person name="Godinez A."/>
            <person name="Nagaraj S."/>
            <person name="Vavikolanu K."/>
            <person name="Vyas G."/>
            <person name="Nadendla S."/>
            <person name="Aluvathingal J."/>
            <person name="Geyer C."/>
            <person name="Nandy P."/>
            <person name="Hobson J."/>
            <person name="Sichtig H."/>
        </authorList>
    </citation>
    <scope>NUCLEOTIDE SEQUENCE [LARGE SCALE GENOMIC DNA]</scope>
    <source>
        <strain evidence="6">FDAARGOS_79</strain>
    </source>
</reference>
<dbReference type="Proteomes" id="UP000247823">
    <property type="component" value="Unassembled WGS sequence"/>
</dbReference>
<accession>A0A0A5LTP4</accession>
<dbReference type="Proteomes" id="UP000050489">
    <property type="component" value="Unassembled WGS sequence"/>
</dbReference>
<name>A0A0A5LTP4_SERMA</name>
<keyword evidence="9" id="KW-1185">Reference proteome</keyword>
<proteinExistence type="predicted"/>
<dbReference type="EMBL" id="JAXABG010000001">
    <property type="protein sequence ID" value="MDX7080977.1"/>
    <property type="molecule type" value="Genomic_DNA"/>
</dbReference>
<reference evidence="5" key="7">
    <citation type="submission" date="2018-06" db="EMBL/GenBank/DDBJ databases">
        <authorList>
            <person name="Martins R.C."/>
            <person name="Perdigao-Neto L.V."/>
            <person name="Costa S.F."/>
            <person name="Levin A.S.S."/>
        </authorList>
    </citation>
    <scope>NUCLEOTIDE SEQUENCE</scope>
    <source>
        <strain evidence="5">1283</strain>
    </source>
</reference>
<evidence type="ECO:0000313" key="7">
    <source>
        <dbReference type="Proteomes" id="UP000050489"/>
    </source>
</evidence>
<dbReference type="Proteomes" id="UP000245399">
    <property type="component" value="Chromosome"/>
</dbReference>
<reference evidence="4" key="3">
    <citation type="submission" date="2017-12" db="EMBL/GenBank/DDBJ databases">
        <title>FDA dAtabase for Regulatory Grade micrObial Sequences (FDA-ARGOS): Supporting development and validation of Infectious Disease Dx tests.</title>
        <authorList>
            <person name="Campos J."/>
            <person name="Goldberg B."/>
            <person name="Tallon L.J."/>
            <person name="Sadzewicz L."/>
            <person name="Sengamalay N."/>
            <person name="Ott S."/>
            <person name="Godinez A."/>
            <person name="Nagaraj S."/>
            <person name="Vavikolanu K."/>
            <person name="Vyas G."/>
            <person name="Nadendla S."/>
            <person name="Aluvathingal J."/>
            <person name="Geyer C."/>
            <person name="Nandy P."/>
            <person name="Hobson J."/>
            <person name="Sichtig H."/>
        </authorList>
    </citation>
    <scope>NUCLEOTIDE SEQUENCE</scope>
    <source>
        <strain evidence="4">FDAARGOS_79</strain>
    </source>
</reference>
<dbReference type="EMBL" id="CP029449">
    <property type="protein sequence ID" value="AWL70585.1"/>
    <property type="molecule type" value="Genomic_DNA"/>
</dbReference>
<reference evidence="5" key="6">
    <citation type="submission" date="2018-06" db="EMBL/GenBank/DDBJ databases">
        <title>Serratia marcescens genome sequencing and assembly.</title>
        <authorList>
            <person name="Martins R.C.R."/>
            <person name="Perdigao-Neto L.V."/>
            <person name="Costa S.F."/>
            <person name="Levin A.S.S."/>
        </authorList>
    </citation>
    <scope>NUCLEOTIDE SEQUENCE</scope>
    <source>
        <strain evidence="5">1283</strain>
    </source>
</reference>
<reference evidence="1 8" key="5">
    <citation type="submission" date="2018-05" db="EMBL/GenBank/DDBJ databases">
        <title>Klebsiella quasipneumonaiae provides a window into carbapenemase gene transfer, plasmid rearrangements and nosocomial acquisition from the hospital environment.</title>
        <authorList>
            <person name="Mathers A.J."/>
            <person name="Vegesana K."/>
            <person name="Stoesser N."/>
            <person name="Crook D."/>
            <person name="Vaughan A."/>
            <person name="Barry K."/>
            <person name="Parikh H."/>
            <person name="Sebra R."/>
            <person name="Kotay S."/>
            <person name="Walker A.S."/>
            <person name="Sheppard A.E."/>
        </authorList>
    </citation>
    <scope>NUCLEOTIDE SEQUENCE [LARGE SCALE GENOMIC DNA]</scope>
    <source>
        <strain evidence="1 8">CAV1761</strain>
    </source>
</reference>
<reference evidence="3" key="2">
    <citation type="journal article" date="2017" name="PLoS ONE">
        <title>Genomic and phenotypic characterisation of fluoroquinolone resistance mechanisms in Enterobacteriaceae in Durban, South Africa.</title>
        <authorList>
            <person name="Osei Sekyere J."/>
            <person name="Amoako D.G."/>
        </authorList>
    </citation>
    <scope>NUCLEOTIDE SEQUENCE</scope>
    <source>
        <strain evidence="3">945174350</strain>
    </source>
</reference>
<evidence type="ECO:0000313" key="3">
    <source>
        <dbReference type="EMBL" id="OCO91439.1"/>
    </source>
</evidence>
<evidence type="ECO:0000313" key="4">
    <source>
        <dbReference type="EMBL" id="PNO69794.1"/>
    </source>
</evidence>
<evidence type="ECO:0000313" key="2">
    <source>
        <dbReference type="EMBL" id="MDX7080977.1"/>
    </source>
</evidence>
<dbReference type="Proteomes" id="UP000030378">
    <property type="component" value="Unassembled WGS sequence"/>
</dbReference>
<dbReference type="EMBL" id="QJQB01000590">
    <property type="protein sequence ID" value="PYA55257.1"/>
    <property type="molecule type" value="Genomic_DNA"/>
</dbReference>
<gene>
    <name evidence="3" type="ORF">AN695_0201170</name>
    <name evidence="1" type="ORF">DKC05_24515</name>
    <name evidence="5" type="ORF">DMW51_26255</name>
    <name evidence="4" type="ORF">MC70_007195</name>
    <name evidence="2" type="ORF">SJ435_01110</name>
</gene>
<evidence type="ECO:0000313" key="8">
    <source>
        <dbReference type="Proteomes" id="UP000245399"/>
    </source>
</evidence>
<evidence type="ECO:0000313" key="10">
    <source>
        <dbReference type="Proteomes" id="UP001275057"/>
    </source>
</evidence>
<dbReference type="EMBL" id="JTBC02000002">
    <property type="protein sequence ID" value="PNO69794.1"/>
    <property type="molecule type" value="Genomic_DNA"/>
</dbReference>
<reference evidence="7" key="1">
    <citation type="submission" date="2016-04" db="EMBL/GenBank/DDBJ databases">
        <authorList>
            <person name="Osei Sekyere J."/>
            <person name="Sivertsen A."/>
            <person name="Pedersen A.T."/>
            <person name="Sundsfjord A."/>
        </authorList>
    </citation>
    <scope>NUCLEOTIDE SEQUENCE [LARGE SCALE GENOMIC DNA]</scope>
    <source>
        <strain evidence="7">945174350</strain>
    </source>
</reference>
<evidence type="ECO:0000313" key="5">
    <source>
        <dbReference type="EMBL" id="PYA55257.1"/>
    </source>
</evidence>
<organism evidence="3 7">
    <name type="scientific">Serratia marcescens</name>
    <dbReference type="NCBI Taxonomy" id="615"/>
    <lineage>
        <taxon>Bacteria</taxon>
        <taxon>Pseudomonadati</taxon>
        <taxon>Pseudomonadota</taxon>
        <taxon>Gammaproteobacteria</taxon>
        <taxon>Enterobacterales</taxon>
        <taxon>Yersiniaceae</taxon>
        <taxon>Serratia</taxon>
    </lineage>
</organism>
<dbReference type="AlphaFoldDB" id="A0A0A5LTP4"/>
<dbReference type="Proteomes" id="UP001275057">
    <property type="component" value="Unassembled WGS sequence"/>
</dbReference>
<dbReference type="RefSeq" id="WP_038872255.1">
    <property type="nucleotide sequence ID" value="NZ_CABMHU010000142.1"/>
</dbReference>
<evidence type="ECO:0000313" key="1">
    <source>
        <dbReference type="EMBL" id="AWL70585.1"/>
    </source>
</evidence>
<dbReference type="GeneID" id="98189064"/>
<reference evidence="2 10" key="8">
    <citation type="submission" date="2023-11" db="EMBL/GenBank/DDBJ databases">
        <title>Detection of rare carbapenemases in Enterobacterales - comparison of two colorimetric and two CIM-based carbapenemase assays.</title>
        <authorList>
            <person name="Schaffarczyk L."/>
            <person name="Noster J."/>
            <person name="Stelzer Y."/>
            <person name="Sattler J."/>
            <person name="Gatermann S."/>
            <person name="Hamprecht A."/>
        </authorList>
    </citation>
    <scope>NUCLEOTIDE SEQUENCE [LARGE SCALE GENOMIC DNA]</scope>
    <source>
        <strain evidence="2 10">CIM-Carb-136</strain>
    </source>
</reference>